<dbReference type="Gene3D" id="1.10.287.1260">
    <property type="match status" value="1"/>
</dbReference>
<name>A0A848LXV9_9BACT</name>
<evidence type="ECO:0000256" key="4">
    <source>
        <dbReference type="ARBA" id="ARBA00023136"/>
    </source>
</evidence>
<dbReference type="GO" id="GO:0016020">
    <property type="term" value="C:membrane"/>
    <property type="evidence" value="ECO:0007669"/>
    <property type="project" value="UniProtKB-SubCell"/>
</dbReference>
<feature type="compositionally biased region" description="Low complexity" evidence="5">
    <location>
        <begin position="537"/>
        <end position="548"/>
    </location>
</feature>
<dbReference type="Proteomes" id="UP000518300">
    <property type="component" value="Unassembled WGS sequence"/>
</dbReference>
<accession>A0A848LXV9</accession>
<comment type="caution">
    <text evidence="8">The sequence shown here is derived from an EMBL/GenBank/DDBJ whole genome shotgun (WGS) entry which is preliminary data.</text>
</comment>
<evidence type="ECO:0000256" key="3">
    <source>
        <dbReference type="ARBA" id="ARBA00022989"/>
    </source>
</evidence>
<feature type="transmembrane region" description="Helical" evidence="6">
    <location>
        <begin position="336"/>
        <end position="355"/>
    </location>
</feature>
<proteinExistence type="predicted"/>
<feature type="domain" description="Mechanosensitive ion channel MscS" evidence="7">
    <location>
        <begin position="358"/>
        <end position="424"/>
    </location>
</feature>
<dbReference type="InterPro" id="IPR023408">
    <property type="entry name" value="MscS_beta-dom_sf"/>
</dbReference>
<evidence type="ECO:0000256" key="5">
    <source>
        <dbReference type="SAM" id="MobiDB-lite"/>
    </source>
</evidence>
<evidence type="ECO:0000256" key="1">
    <source>
        <dbReference type="ARBA" id="ARBA00004370"/>
    </source>
</evidence>
<feature type="transmembrane region" description="Helical" evidence="6">
    <location>
        <begin position="307"/>
        <end position="330"/>
    </location>
</feature>
<keyword evidence="4 6" id="KW-0472">Membrane</keyword>
<keyword evidence="3 6" id="KW-1133">Transmembrane helix</keyword>
<dbReference type="InterPro" id="IPR006685">
    <property type="entry name" value="MscS_channel_2nd"/>
</dbReference>
<dbReference type="Pfam" id="PF00924">
    <property type="entry name" value="MS_channel_2nd"/>
    <property type="match status" value="1"/>
</dbReference>
<keyword evidence="2 6" id="KW-0812">Transmembrane</keyword>
<dbReference type="GO" id="GO:0008381">
    <property type="term" value="F:mechanosensitive monoatomic ion channel activity"/>
    <property type="evidence" value="ECO:0007669"/>
    <property type="project" value="UniProtKB-ARBA"/>
</dbReference>
<evidence type="ECO:0000259" key="7">
    <source>
        <dbReference type="Pfam" id="PF00924"/>
    </source>
</evidence>
<dbReference type="EMBL" id="JABBJJ010000514">
    <property type="protein sequence ID" value="NMO23018.1"/>
    <property type="molecule type" value="Genomic_DNA"/>
</dbReference>
<evidence type="ECO:0000256" key="6">
    <source>
        <dbReference type="SAM" id="Phobius"/>
    </source>
</evidence>
<evidence type="ECO:0000313" key="8">
    <source>
        <dbReference type="EMBL" id="NMO23018.1"/>
    </source>
</evidence>
<dbReference type="SUPFAM" id="SSF50182">
    <property type="entry name" value="Sm-like ribonucleoproteins"/>
    <property type="match status" value="1"/>
</dbReference>
<protein>
    <submittedName>
        <fullName evidence="8">Mechanosensitive ion channel family protein</fullName>
    </submittedName>
</protein>
<feature type="transmembrane region" description="Helical" evidence="6">
    <location>
        <begin position="263"/>
        <end position="286"/>
    </location>
</feature>
<feature type="transmembrane region" description="Helical" evidence="6">
    <location>
        <begin position="232"/>
        <end position="251"/>
    </location>
</feature>
<keyword evidence="9" id="KW-1185">Reference proteome</keyword>
<gene>
    <name evidence="8" type="ORF">HG543_50395</name>
</gene>
<comment type="subcellular location">
    <subcellularLocation>
        <location evidence="1">Membrane</location>
    </subcellularLocation>
</comment>
<dbReference type="Gene3D" id="2.30.30.60">
    <property type="match status" value="1"/>
</dbReference>
<dbReference type="InterPro" id="IPR010920">
    <property type="entry name" value="LSM_dom_sf"/>
</dbReference>
<sequence>MMHRDSSGRWALVLVWSVLWSLPALALNNGLGQPPPTVDRQTPHATVQGFLSAAHRGDYALAAHYLDLDFIPRAEQAERGAALARRLKFVIDRKLAVDLSSLSKAPEGDPQDARFDQLGTIPLEGANVPIRVQRVTAEGALVWVFSESTVRQVDPLFAQYGPSVAEWLPPFFFSDTFLGLEPWQWLGLLVVLLGSLGLAVVLERVVLAFALRVARWTRITWDDDLVAAGKGPLKLVVFSALLVAGTVLLRLPGPWQDLCNRVGYSLGVVSLAWFILRFLRVSAAFVQNRVSSEMKDASRARSVSTQLVVLRSIFEVATYVIAVALLLIQFDVVRSVGVSLLASAGIAGIVIGLAAQKSISTLLAGIQLSITQPIRIGDTVIVENEWGTVEEITLTYVVQRTWDQRRLVIPITQFLDKPFQNWSKGSPGMLGAVILQVDYFADIDAIRAELKRILEGEAREMWDGRVGNVVVLEVMDRTLTVRALVSVANSEKLFDLRALVRERLVQFLRANPQWLPVTRTEARPVPAPPSPPPPDNQTPAAPQATPRA</sequence>
<evidence type="ECO:0000256" key="2">
    <source>
        <dbReference type="ARBA" id="ARBA00022692"/>
    </source>
</evidence>
<feature type="compositionally biased region" description="Pro residues" evidence="5">
    <location>
        <begin position="525"/>
        <end position="536"/>
    </location>
</feature>
<evidence type="ECO:0000313" key="9">
    <source>
        <dbReference type="Proteomes" id="UP000518300"/>
    </source>
</evidence>
<dbReference type="AlphaFoldDB" id="A0A848LXV9"/>
<dbReference type="RefSeq" id="WP_169352131.1">
    <property type="nucleotide sequence ID" value="NZ_JABBJJ010000514.1"/>
</dbReference>
<feature type="transmembrane region" description="Helical" evidence="6">
    <location>
        <begin position="183"/>
        <end position="211"/>
    </location>
</feature>
<feature type="region of interest" description="Disordered" evidence="5">
    <location>
        <begin position="518"/>
        <end position="548"/>
    </location>
</feature>
<dbReference type="PANTHER" id="PTHR30566">
    <property type="entry name" value="YNAI-RELATED MECHANOSENSITIVE ION CHANNEL"/>
    <property type="match status" value="1"/>
</dbReference>
<reference evidence="8 9" key="1">
    <citation type="submission" date="2020-04" db="EMBL/GenBank/DDBJ databases">
        <title>Draft genome of Pyxidicoccus fallax type strain.</title>
        <authorList>
            <person name="Whitworth D.E."/>
        </authorList>
    </citation>
    <scope>NUCLEOTIDE SEQUENCE [LARGE SCALE GENOMIC DNA]</scope>
    <source>
        <strain evidence="8 9">DSM 14698</strain>
    </source>
</reference>
<dbReference type="PANTHER" id="PTHR30566:SF25">
    <property type="entry name" value="INNER MEMBRANE PROTEIN"/>
    <property type="match status" value="1"/>
</dbReference>
<organism evidence="8 9">
    <name type="scientific">Pyxidicoccus fallax</name>
    <dbReference type="NCBI Taxonomy" id="394095"/>
    <lineage>
        <taxon>Bacteria</taxon>
        <taxon>Pseudomonadati</taxon>
        <taxon>Myxococcota</taxon>
        <taxon>Myxococcia</taxon>
        <taxon>Myxococcales</taxon>
        <taxon>Cystobacterineae</taxon>
        <taxon>Myxococcaceae</taxon>
        <taxon>Pyxidicoccus</taxon>
    </lineage>
</organism>